<protein>
    <submittedName>
        <fullName evidence="10">Cdc2-related protein kinase</fullName>
        <ecNumber evidence="10">2.7.11.22</ecNumber>
    </submittedName>
</protein>
<dbReference type="Gene3D" id="3.30.200.20">
    <property type="entry name" value="Phosphorylase Kinase, domain 1"/>
    <property type="match status" value="1"/>
</dbReference>
<accession>A0A2G9G536</accession>
<keyword evidence="11" id="KW-1185">Reference proteome</keyword>
<comment type="similarity">
    <text evidence="1">Belongs to the protein kinase superfamily. CMGC Ser/Thr protein kinase family. CDC2/CDKX subfamily.</text>
</comment>
<evidence type="ECO:0000256" key="4">
    <source>
        <dbReference type="ARBA" id="ARBA00022741"/>
    </source>
</evidence>
<dbReference type="SMART" id="SM00220">
    <property type="entry name" value="S_TKc"/>
    <property type="match status" value="1"/>
</dbReference>
<evidence type="ECO:0000256" key="7">
    <source>
        <dbReference type="PROSITE-ProRule" id="PRU10141"/>
    </source>
</evidence>
<feature type="compositionally biased region" description="Basic and acidic residues" evidence="8">
    <location>
        <begin position="471"/>
        <end position="482"/>
    </location>
</feature>
<keyword evidence="4 7" id="KW-0547">Nucleotide-binding</keyword>
<dbReference type="PANTHER" id="PTHR24056:SF358">
    <property type="entry name" value="PROTEIN KINASE DOMAIN-CONTAINING PROTEIN"/>
    <property type="match status" value="1"/>
</dbReference>
<dbReference type="InterPro" id="IPR008271">
    <property type="entry name" value="Ser/Thr_kinase_AS"/>
</dbReference>
<feature type="region of interest" description="Disordered" evidence="8">
    <location>
        <begin position="515"/>
        <end position="550"/>
    </location>
</feature>
<evidence type="ECO:0000256" key="3">
    <source>
        <dbReference type="ARBA" id="ARBA00022679"/>
    </source>
</evidence>
<dbReference type="SUPFAM" id="SSF56112">
    <property type="entry name" value="Protein kinase-like (PK-like)"/>
    <property type="match status" value="1"/>
</dbReference>
<dbReference type="GO" id="GO:0008353">
    <property type="term" value="F:RNA polymerase II CTD heptapeptide repeat kinase activity"/>
    <property type="evidence" value="ECO:0007669"/>
    <property type="project" value="TreeGrafter"/>
</dbReference>
<feature type="binding site" evidence="7">
    <location>
        <position position="136"/>
    </location>
    <ligand>
        <name>ATP</name>
        <dbReference type="ChEBI" id="CHEBI:30616"/>
    </ligand>
</feature>
<dbReference type="PROSITE" id="PS50011">
    <property type="entry name" value="PROTEIN_KINASE_DOM"/>
    <property type="match status" value="1"/>
</dbReference>
<dbReference type="OrthoDB" id="28397at2759"/>
<dbReference type="PANTHER" id="PTHR24056">
    <property type="entry name" value="CELL DIVISION PROTEIN KINASE"/>
    <property type="match status" value="1"/>
</dbReference>
<evidence type="ECO:0000256" key="6">
    <source>
        <dbReference type="ARBA" id="ARBA00022840"/>
    </source>
</evidence>
<dbReference type="FunFam" id="1.10.510.10:FF:000043">
    <property type="entry name" value="probable serine/threonine-protein kinase At1g54610"/>
    <property type="match status" value="1"/>
</dbReference>
<keyword evidence="3 10" id="KW-0808">Transferase</keyword>
<dbReference type="PROSITE" id="PS00108">
    <property type="entry name" value="PROTEIN_KINASE_ST"/>
    <property type="match status" value="1"/>
</dbReference>
<evidence type="ECO:0000256" key="5">
    <source>
        <dbReference type="ARBA" id="ARBA00022777"/>
    </source>
</evidence>
<evidence type="ECO:0000256" key="2">
    <source>
        <dbReference type="ARBA" id="ARBA00022527"/>
    </source>
</evidence>
<feature type="compositionally biased region" description="Polar residues" evidence="8">
    <location>
        <begin position="521"/>
        <end position="531"/>
    </location>
</feature>
<sequence length="580" mass="64915">MGCVLGKRATGKREARRKQKNDERRDSESATATAQNGAVERGKEKKIEKIPAATASTSTSASAAAVTVPEFRLKRGISTGAEGWPAWLKEVVGNAIKDWKPRRANSFEKLEKIGQGTYSNVYKARDLITGKVVALKKVRFDNLEPETVRFMAREILVLRRLNHPNVIKLEGLVISRMSSSLYLVFEYMEHDLAGLAAVQNVKFTEPQVKCYMKQLLSGLEHCHKNGVLHRDIKSSNLLIDNEGILKIADFGLASFFDPERRKPMTSRVVTLWYRPPELLLGATYYGAGVDLWSAGCILAELLAGKPILRGRTEVEQLHKIFKLCGSPSEEYWKKSRLPNATLYKPQQPYKRCMAETFKDFPPSALSLIETLLAIDPDARGTATAALNSEFFTTEPYACEPSSLPKFPPSKEMDIKLRDEEARRQRGLAAKPHAIDGNRRARVRDKVSRAVPAPEANAELQTNLDRMRIMSDAKAKSKRDKFPPPHQDAAVGHPLNASQNGSVSFAAADTSFTSSIFDPKSSRSLRSSTVKDSASRRKTKKEEPQRAPARSFINAFYPSSVGWDFRFNRRRTVSENFGDRR</sequence>
<dbReference type="EMBL" id="NKXS01006977">
    <property type="protein sequence ID" value="PIN00428.1"/>
    <property type="molecule type" value="Genomic_DNA"/>
</dbReference>
<dbReference type="Gene3D" id="1.10.510.10">
    <property type="entry name" value="Transferase(Phosphotransferase) domain 1"/>
    <property type="match status" value="1"/>
</dbReference>
<evidence type="ECO:0000313" key="11">
    <source>
        <dbReference type="Proteomes" id="UP000231279"/>
    </source>
</evidence>
<dbReference type="InterPro" id="IPR011009">
    <property type="entry name" value="Kinase-like_dom_sf"/>
</dbReference>
<keyword evidence="2" id="KW-0723">Serine/threonine-protein kinase</keyword>
<dbReference type="STRING" id="429701.A0A2G9G536"/>
<dbReference type="FunFam" id="3.30.200.20:FF:000021">
    <property type="entry name" value="probable serine/threonine-protein kinase At1g54610"/>
    <property type="match status" value="1"/>
</dbReference>
<organism evidence="10 11">
    <name type="scientific">Handroanthus impetiginosus</name>
    <dbReference type="NCBI Taxonomy" id="429701"/>
    <lineage>
        <taxon>Eukaryota</taxon>
        <taxon>Viridiplantae</taxon>
        <taxon>Streptophyta</taxon>
        <taxon>Embryophyta</taxon>
        <taxon>Tracheophyta</taxon>
        <taxon>Spermatophyta</taxon>
        <taxon>Magnoliopsida</taxon>
        <taxon>eudicotyledons</taxon>
        <taxon>Gunneridae</taxon>
        <taxon>Pentapetalae</taxon>
        <taxon>asterids</taxon>
        <taxon>lamiids</taxon>
        <taxon>Lamiales</taxon>
        <taxon>Bignoniaceae</taxon>
        <taxon>Crescentiina</taxon>
        <taxon>Tabebuia alliance</taxon>
        <taxon>Handroanthus</taxon>
    </lineage>
</organism>
<evidence type="ECO:0000256" key="1">
    <source>
        <dbReference type="ARBA" id="ARBA00006485"/>
    </source>
</evidence>
<reference evidence="11" key="1">
    <citation type="journal article" date="2018" name="Gigascience">
        <title>Genome assembly of the Pink Ipe (Handroanthus impetiginosus, Bignoniaceae), a highly valued, ecologically keystone Neotropical timber forest tree.</title>
        <authorList>
            <person name="Silva-Junior O.B."/>
            <person name="Grattapaglia D."/>
            <person name="Novaes E."/>
            <person name="Collevatti R.G."/>
        </authorList>
    </citation>
    <scope>NUCLEOTIDE SEQUENCE [LARGE SCALE GENOMIC DNA]</scope>
    <source>
        <strain evidence="11">cv. UFG-1</strain>
    </source>
</reference>
<evidence type="ECO:0000259" key="9">
    <source>
        <dbReference type="PROSITE" id="PS50011"/>
    </source>
</evidence>
<dbReference type="CDD" id="cd07840">
    <property type="entry name" value="STKc_CDK9_like"/>
    <property type="match status" value="1"/>
</dbReference>
<dbReference type="GO" id="GO:0004693">
    <property type="term" value="F:cyclin-dependent protein serine/threonine kinase activity"/>
    <property type="evidence" value="ECO:0007669"/>
    <property type="project" value="UniProtKB-EC"/>
</dbReference>
<dbReference type="GO" id="GO:0000307">
    <property type="term" value="C:cyclin-dependent protein kinase holoenzyme complex"/>
    <property type="evidence" value="ECO:0007669"/>
    <property type="project" value="TreeGrafter"/>
</dbReference>
<name>A0A2G9G536_9LAMI</name>
<comment type="caution">
    <text evidence="10">The sequence shown here is derived from an EMBL/GenBank/DDBJ whole genome shotgun (WGS) entry which is preliminary data.</text>
</comment>
<dbReference type="AlphaFoldDB" id="A0A2G9G536"/>
<dbReference type="Pfam" id="PF00069">
    <property type="entry name" value="Pkinase"/>
    <property type="match status" value="1"/>
</dbReference>
<evidence type="ECO:0000313" key="10">
    <source>
        <dbReference type="EMBL" id="PIN00428.1"/>
    </source>
</evidence>
<feature type="domain" description="Protein kinase" evidence="9">
    <location>
        <begin position="107"/>
        <end position="391"/>
    </location>
</feature>
<dbReference type="GO" id="GO:0005524">
    <property type="term" value="F:ATP binding"/>
    <property type="evidence" value="ECO:0007669"/>
    <property type="project" value="UniProtKB-UniRule"/>
</dbReference>
<dbReference type="PROSITE" id="PS00107">
    <property type="entry name" value="PROTEIN_KINASE_ATP"/>
    <property type="match status" value="1"/>
</dbReference>
<dbReference type="Proteomes" id="UP000231279">
    <property type="component" value="Unassembled WGS sequence"/>
</dbReference>
<dbReference type="GO" id="GO:0005634">
    <property type="term" value="C:nucleus"/>
    <property type="evidence" value="ECO:0007669"/>
    <property type="project" value="TreeGrafter"/>
</dbReference>
<dbReference type="GO" id="GO:0032968">
    <property type="term" value="P:positive regulation of transcription elongation by RNA polymerase II"/>
    <property type="evidence" value="ECO:0007669"/>
    <property type="project" value="TreeGrafter"/>
</dbReference>
<dbReference type="InterPro" id="IPR017441">
    <property type="entry name" value="Protein_kinase_ATP_BS"/>
</dbReference>
<evidence type="ECO:0000256" key="8">
    <source>
        <dbReference type="SAM" id="MobiDB-lite"/>
    </source>
</evidence>
<dbReference type="InterPro" id="IPR050108">
    <property type="entry name" value="CDK"/>
</dbReference>
<feature type="region of interest" description="Disordered" evidence="8">
    <location>
        <begin position="471"/>
        <end position="496"/>
    </location>
</feature>
<keyword evidence="6 7" id="KW-0067">ATP-binding</keyword>
<proteinExistence type="inferred from homology"/>
<dbReference type="InterPro" id="IPR000719">
    <property type="entry name" value="Prot_kinase_dom"/>
</dbReference>
<dbReference type="EC" id="2.7.11.22" evidence="10"/>
<gene>
    <name evidence="10" type="ORF">CDL12_27067</name>
</gene>
<keyword evidence="5 10" id="KW-0418">Kinase</keyword>
<feature type="region of interest" description="Disordered" evidence="8">
    <location>
        <begin position="1"/>
        <end position="46"/>
    </location>
</feature>